<organism evidence="4 5">
    <name type="scientific">Candidatus Sphingobacterium stercoripullorum</name>
    <dbReference type="NCBI Taxonomy" id="2838759"/>
    <lineage>
        <taxon>Bacteria</taxon>
        <taxon>Pseudomonadati</taxon>
        <taxon>Bacteroidota</taxon>
        <taxon>Sphingobacteriia</taxon>
        <taxon>Sphingobacteriales</taxon>
        <taxon>Sphingobacteriaceae</taxon>
        <taxon>Sphingobacterium</taxon>
    </lineage>
</organism>
<dbReference type="InterPro" id="IPR013149">
    <property type="entry name" value="ADH-like_C"/>
</dbReference>
<feature type="domain" description="Enoyl reductase (ER)" evidence="3">
    <location>
        <begin position="10"/>
        <end position="319"/>
    </location>
</feature>
<dbReference type="InterPro" id="IPR013154">
    <property type="entry name" value="ADH-like_N"/>
</dbReference>
<dbReference type="PANTHER" id="PTHR48106:SF8">
    <property type="entry name" value="OS02G0805600 PROTEIN"/>
    <property type="match status" value="1"/>
</dbReference>
<evidence type="ECO:0000313" key="4">
    <source>
        <dbReference type="EMBL" id="HIX55728.1"/>
    </source>
</evidence>
<dbReference type="SUPFAM" id="SSF51735">
    <property type="entry name" value="NAD(P)-binding Rossmann-fold domains"/>
    <property type="match status" value="1"/>
</dbReference>
<dbReference type="AlphaFoldDB" id="A0A9D1WAZ1"/>
<dbReference type="Pfam" id="PF08240">
    <property type="entry name" value="ADH_N"/>
    <property type="match status" value="1"/>
</dbReference>
<reference evidence="4" key="2">
    <citation type="submission" date="2021-04" db="EMBL/GenBank/DDBJ databases">
        <authorList>
            <person name="Gilroy R."/>
        </authorList>
    </citation>
    <scope>NUCLEOTIDE SEQUENCE</scope>
    <source>
        <strain evidence="4">1719</strain>
    </source>
</reference>
<keyword evidence="1" id="KW-0521">NADP</keyword>
<dbReference type="EMBL" id="DXEZ01000334">
    <property type="protein sequence ID" value="HIX55728.1"/>
    <property type="molecule type" value="Genomic_DNA"/>
</dbReference>
<name>A0A9D1WAZ1_9SPHI</name>
<dbReference type="GO" id="GO:0016651">
    <property type="term" value="F:oxidoreductase activity, acting on NAD(P)H"/>
    <property type="evidence" value="ECO:0007669"/>
    <property type="project" value="TreeGrafter"/>
</dbReference>
<dbReference type="Gene3D" id="3.40.50.720">
    <property type="entry name" value="NAD(P)-binding Rossmann-like Domain"/>
    <property type="match status" value="1"/>
</dbReference>
<evidence type="ECO:0000259" key="3">
    <source>
        <dbReference type="SMART" id="SM00829"/>
    </source>
</evidence>
<dbReference type="GO" id="GO:0070402">
    <property type="term" value="F:NADPH binding"/>
    <property type="evidence" value="ECO:0007669"/>
    <property type="project" value="TreeGrafter"/>
</dbReference>
<dbReference type="InterPro" id="IPR036291">
    <property type="entry name" value="NAD(P)-bd_dom_sf"/>
</dbReference>
<proteinExistence type="predicted"/>
<dbReference type="SMART" id="SM00829">
    <property type="entry name" value="PKS_ER"/>
    <property type="match status" value="1"/>
</dbReference>
<sequence>MKAVVITKPGGPEVLEIQQRERPKIGSHDVLIRVAAAGINRPDIIQREGKYPAPEGVVADIPGLEVSGEIVQVGSEVTSWMVGERVCALIPGGGYAQYVVADKGSCLPIPQGISLEDAAGLPETLFTVWHNVFQRGNLQRNERLFVYGGSGGIGSMAVQLGSIYGADVWCTAGSEEKVNYCKSLGASRVINYNKEQIKDLGSYQVDVILDSLGGEYFAPNIDMLKEDGRLVYINAMQGRKVELDIMKVMVKRISITGSTLRSRSLSFKSELARDIYQTAYPLLESGSFTSAVNYRFSLDKVVEAHKLLDSRDFQGKVVLIP</sequence>
<dbReference type="Proteomes" id="UP000824156">
    <property type="component" value="Unassembled WGS sequence"/>
</dbReference>
<protein>
    <submittedName>
        <fullName evidence="4">NAD(P)H-quinone oxidoreductase</fullName>
    </submittedName>
</protein>
<dbReference type="InterPro" id="IPR014189">
    <property type="entry name" value="Quinone_OxRdtase_PIG3"/>
</dbReference>
<dbReference type="PANTHER" id="PTHR48106">
    <property type="entry name" value="QUINONE OXIDOREDUCTASE PIG3-RELATED"/>
    <property type="match status" value="1"/>
</dbReference>
<evidence type="ECO:0000256" key="1">
    <source>
        <dbReference type="ARBA" id="ARBA00022857"/>
    </source>
</evidence>
<gene>
    <name evidence="4" type="ORF">H9853_11965</name>
</gene>
<evidence type="ECO:0000256" key="2">
    <source>
        <dbReference type="ARBA" id="ARBA00023002"/>
    </source>
</evidence>
<evidence type="ECO:0000313" key="5">
    <source>
        <dbReference type="Proteomes" id="UP000824156"/>
    </source>
</evidence>
<dbReference type="Gene3D" id="3.90.180.10">
    <property type="entry name" value="Medium-chain alcohol dehydrogenases, catalytic domain"/>
    <property type="match status" value="1"/>
</dbReference>
<reference evidence="4" key="1">
    <citation type="journal article" date="2021" name="PeerJ">
        <title>Extensive microbial diversity within the chicken gut microbiome revealed by metagenomics and culture.</title>
        <authorList>
            <person name="Gilroy R."/>
            <person name="Ravi A."/>
            <person name="Getino M."/>
            <person name="Pursley I."/>
            <person name="Horton D.L."/>
            <person name="Alikhan N.F."/>
            <person name="Baker D."/>
            <person name="Gharbi K."/>
            <person name="Hall N."/>
            <person name="Watson M."/>
            <person name="Adriaenssens E.M."/>
            <person name="Foster-Nyarko E."/>
            <person name="Jarju S."/>
            <person name="Secka A."/>
            <person name="Antonio M."/>
            <person name="Oren A."/>
            <person name="Chaudhuri R.R."/>
            <person name="La Ragione R."/>
            <person name="Hildebrand F."/>
            <person name="Pallen M.J."/>
        </authorList>
    </citation>
    <scope>NUCLEOTIDE SEQUENCE</scope>
    <source>
        <strain evidence="4">1719</strain>
    </source>
</reference>
<keyword evidence="2" id="KW-0560">Oxidoreductase</keyword>
<dbReference type="InterPro" id="IPR011032">
    <property type="entry name" value="GroES-like_sf"/>
</dbReference>
<dbReference type="Pfam" id="PF00107">
    <property type="entry name" value="ADH_zinc_N"/>
    <property type="match status" value="1"/>
</dbReference>
<dbReference type="InterPro" id="IPR020843">
    <property type="entry name" value="ER"/>
</dbReference>
<comment type="caution">
    <text evidence="4">The sequence shown here is derived from an EMBL/GenBank/DDBJ whole genome shotgun (WGS) entry which is preliminary data.</text>
</comment>
<accession>A0A9D1WAZ1</accession>
<dbReference type="SUPFAM" id="SSF50129">
    <property type="entry name" value="GroES-like"/>
    <property type="match status" value="1"/>
</dbReference>
<dbReference type="NCBIfam" id="TIGR02824">
    <property type="entry name" value="quinone_pig3"/>
    <property type="match status" value="1"/>
</dbReference>
<dbReference type="CDD" id="cd05276">
    <property type="entry name" value="p53_inducible_oxidoreductase"/>
    <property type="match status" value="1"/>
</dbReference>